<evidence type="ECO:0000313" key="2">
    <source>
        <dbReference type="EMBL" id="MBC8534541.1"/>
    </source>
</evidence>
<gene>
    <name evidence="2" type="ORF">IAG03_11210</name>
</gene>
<reference evidence="2" key="1">
    <citation type="submission" date="2020-08" db="EMBL/GenBank/DDBJ databases">
        <title>Genome public.</title>
        <authorList>
            <person name="Liu C."/>
            <person name="Sun Q."/>
        </authorList>
    </citation>
    <scope>NUCLEOTIDE SEQUENCE</scope>
    <source>
        <strain evidence="2">NSJ-40</strain>
    </source>
</reference>
<dbReference type="Proteomes" id="UP000651482">
    <property type="component" value="Unassembled WGS sequence"/>
</dbReference>
<dbReference type="PANTHER" id="PTHR46889:SF4">
    <property type="entry name" value="TRANSPOSASE INSO FOR INSERTION SEQUENCE ELEMENT IS911B-RELATED"/>
    <property type="match status" value="1"/>
</dbReference>
<dbReference type="SUPFAM" id="SSF53098">
    <property type="entry name" value="Ribonuclease H-like"/>
    <property type="match status" value="1"/>
</dbReference>
<dbReference type="InterPro" id="IPR001584">
    <property type="entry name" value="Integrase_cat-core"/>
</dbReference>
<dbReference type="GO" id="GO:0015074">
    <property type="term" value="P:DNA integration"/>
    <property type="evidence" value="ECO:0007669"/>
    <property type="project" value="InterPro"/>
</dbReference>
<dbReference type="PROSITE" id="PS50994">
    <property type="entry name" value="INTEGRASE"/>
    <property type="match status" value="1"/>
</dbReference>
<dbReference type="InterPro" id="IPR036397">
    <property type="entry name" value="RNaseH_sf"/>
</dbReference>
<keyword evidence="3" id="KW-1185">Reference proteome</keyword>
<name>A0A926DA95_9FIRM</name>
<dbReference type="PANTHER" id="PTHR46889">
    <property type="entry name" value="TRANSPOSASE INSF FOR INSERTION SEQUENCE IS3B-RELATED"/>
    <property type="match status" value="1"/>
</dbReference>
<dbReference type="Gene3D" id="3.30.420.10">
    <property type="entry name" value="Ribonuclease H-like superfamily/Ribonuclease H"/>
    <property type="match status" value="1"/>
</dbReference>
<evidence type="ECO:0000313" key="3">
    <source>
        <dbReference type="Proteomes" id="UP000651482"/>
    </source>
</evidence>
<dbReference type="Pfam" id="PF00665">
    <property type="entry name" value="rve"/>
    <property type="match status" value="1"/>
</dbReference>
<organism evidence="2 3">
    <name type="scientific">Yeguia hominis</name>
    <dbReference type="NCBI Taxonomy" id="2763662"/>
    <lineage>
        <taxon>Bacteria</taxon>
        <taxon>Bacillati</taxon>
        <taxon>Bacillota</taxon>
        <taxon>Clostridia</taxon>
        <taxon>Eubacteriales</taxon>
        <taxon>Yeguiaceae</taxon>
        <taxon>Yeguia</taxon>
    </lineage>
</organism>
<dbReference type="InterPro" id="IPR012337">
    <property type="entry name" value="RNaseH-like_sf"/>
</dbReference>
<evidence type="ECO:0000259" key="1">
    <source>
        <dbReference type="PROSITE" id="PS50994"/>
    </source>
</evidence>
<dbReference type="AlphaFoldDB" id="A0A926DA95"/>
<feature type="domain" description="Integrase catalytic" evidence="1">
    <location>
        <begin position="2"/>
        <end position="85"/>
    </location>
</feature>
<accession>A0A926DA95</accession>
<dbReference type="RefSeq" id="WP_249320123.1">
    <property type="nucleotide sequence ID" value="NZ_JACRSN010000018.1"/>
</dbReference>
<dbReference type="InterPro" id="IPR050900">
    <property type="entry name" value="Transposase_IS3/IS150/IS904"/>
</dbReference>
<proteinExistence type="predicted"/>
<dbReference type="GO" id="GO:0003676">
    <property type="term" value="F:nucleic acid binding"/>
    <property type="evidence" value="ECO:0007669"/>
    <property type="project" value="InterPro"/>
</dbReference>
<comment type="caution">
    <text evidence="2">The sequence shown here is derived from an EMBL/GenBank/DDBJ whole genome shotgun (WGS) entry which is preliminary data.</text>
</comment>
<sequence length="85" mass="9444">FAQPFPNRFWATDITYIPTAKGMVYLCAVLDLCGKMVLAHRIGGDMTASLVTDTVRDACKKEKAADGRILHSDQDFNIQTKHTLT</sequence>
<protein>
    <submittedName>
        <fullName evidence="2">Transposase family protein</fullName>
    </submittedName>
</protein>
<feature type="non-terminal residue" evidence="2">
    <location>
        <position position="1"/>
    </location>
</feature>
<dbReference type="EMBL" id="JACRSN010000018">
    <property type="protein sequence ID" value="MBC8534541.1"/>
    <property type="molecule type" value="Genomic_DNA"/>
</dbReference>